<dbReference type="SUPFAM" id="SSF50630">
    <property type="entry name" value="Acid proteases"/>
    <property type="match status" value="2"/>
</dbReference>
<evidence type="ECO:0000259" key="3">
    <source>
        <dbReference type="PROSITE" id="PS50175"/>
    </source>
</evidence>
<evidence type="ECO:0000313" key="4">
    <source>
        <dbReference type="EMBL" id="GAA0570330.1"/>
    </source>
</evidence>
<dbReference type="InterPro" id="IPR034122">
    <property type="entry name" value="Retropepsin-like_bacterial"/>
</dbReference>
<gene>
    <name evidence="4" type="ORF">GCM10008942_18930</name>
</gene>
<accession>A0ABN1ENC1</accession>
<dbReference type="Gene3D" id="2.40.70.10">
    <property type="entry name" value="Acid Proteases"/>
    <property type="match status" value="2"/>
</dbReference>
<proteinExistence type="predicted"/>
<dbReference type="Proteomes" id="UP001499951">
    <property type="component" value="Unassembled WGS sequence"/>
</dbReference>
<sequence length="292" mass="32559">MIRRTALAIVSLLATGAAAQAAEDCDLVIVSKLPMDIEPAGVMTVPVTLNHTPFRLLVDTGDYYSVVTDRTAKILGVKMERSGNFELRGWGGAVIDHFVNLDQFGFGRLARERTQFMVMNTDTATFDGLLGADFLYYFDLDFDFAKATLNLISPNHCKGKVLYWTKGDVGLVPFDYKDRSIQLTVQIDGKEVRAVLDTGASDTVMSLEKAEDLFDIDEKSLTEHKGHYPFKTMSFGSVSVSNPDITLVSEKKSKMLNWGGPRLLLGMGILRRLHLYISYKEEMIYVTPATQY</sequence>
<dbReference type="InterPro" id="IPR001995">
    <property type="entry name" value="Peptidase_A2_cat"/>
</dbReference>
<dbReference type="EMBL" id="BAAADD010000004">
    <property type="protein sequence ID" value="GAA0570330.1"/>
    <property type="molecule type" value="Genomic_DNA"/>
</dbReference>
<dbReference type="InterPro" id="IPR001969">
    <property type="entry name" value="Aspartic_peptidase_AS"/>
</dbReference>
<dbReference type="CDD" id="cd05483">
    <property type="entry name" value="retropepsin_like_bacteria"/>
    <property type="match status" value="1"/>
</dbReference>
<dbReference type="Pfam" id="PF13975">
    <property type="entry name" value="gag-asp_proteas"/>
    <property type="match status" value="1"/>
</dbReference>
<feature type="signal peptide" evidence="2">
    <location>
        <begin position="1"/>
        <end position="21"/>
    </location>
</feature>
<dbReference type="RefSeq" id="WP_166929391.1">
    <property type="nucleotide sequence ID" value="NZ_BAAADD010000004.1"/>
</dbReference>
<keyword evidence="1" id="KW-0378">Hydrolase</keyword>
<dbReference type="Pfam" id="PF13650">
    <property type="entry name" value="Asp_protease_2"/>
    <property type="match status" value="1"/>
</dbReference>
<feature type="domain" description="Peptidase A2" evidence="3">
    <location>
        <begin position="192"/>
        <end position="206"/>
    </location>
</feature>
<comment type="caution">
    <text evidence="4">The sequence shown here is derived from an EMBL/GenBank/DDBJ whole genome shotgun (WGS) entry which is preliminary data.</text>
</comment>
<protein>
    <recommendedName>
        <fullName evidence="3">Peptidase A2 domain-containing protein</fullName>
    </recommendedName>
</protein>
<reference evidence="4 5" key="1">
    <citation type="journal article" date="2019" name="Int. J. Syst. Evol. Microbiol.">
        <title>The Global Catalogue of Microorganisms (GCM) 10K type strain sequencing project: providing services to taxonomists for standard genome sequencing and annotation.</title>
        <authorList>
            <consortium name="The Broad Institute Genomics Platform"/>
            <consortium name="The Broad Institute Genome Sequencing Center for Infectious Disease"/>
            <person name="Wu L."/>
            <person name="Ma J."/>
        </authorList>
    </citation>
    <scope>NUCLEOTIDE SEQUENCE [LARGE SCALE GENOMIC DNA]</scope>
    <source>
        <strain evidence="4 5">JCM 15089</strain>
    </source>
</reference>
<name>A0ABN1ENC1_9PROT</name>
<organism evidence="4 5">
    <name type="scientific">Rhizomicrobium electricum</name>
    <dbReference type="NCBI Taxonomy" id="480070"/>
    <lineage>
        <taxon>Bacteria</taxon>
        <taxon>Pseudomonadati</taxon>
        <taxon>Pseudomonadota</taxon>
        <taxon>Alphaproteobacteria</taxon>
        <taxon>Micropepsales</taxon>
        <taxon>Micropepsaceae</taxon>
        <taxon>Rhizomicrobium</taxon>
    </lineage>
</organism>
<evidence type="ECO:0000256" key="2">
    <source>
        <dbReference type="SAM" id="SignalP"/>
    </source>
</evidence>
<keyword evidence="5" id="KW-1185">Reference proteome</keyword>
<dbReference type="PROSITE" id="PS00141">
    <property type="entry name" value="ASP_PROTEASE"/>
    <property type="match status" value="1"/>
</dbReference>
<keyword evidence="2" id="KW-0732">Signal</keyword>
<evidence type="ECO:0000313" key="5">
    <source>
        <dbReference type="Proteomes" id="UP001499951"/>
    </source>
</evidence>
<evidence type="ECO:0000256" key="1">
    <source>
        <dbReference type="ARBA" id="ARBA00022801"/>
    </source>
</evidence>
<feature type="chain" id="PRO_5045036718" description="Peptidase A2 domain-containing protein" evidence="2">
    <location>
        <begin position="22"/>
        <end position="292"/>
    </location>
</feature>
<dbReference type="PROSITE" id="PS50175">
    <property type="entry name" value="ASP_PROT_RETROV"/>
    <property type="match status" value="1"/>
</dbReference>
<dbReference type="InterPro" id="IPR021109">
    <property type="entry name" value="Peptidase_aspartic_dom_sf"/>
</dbReference>